<evidence type="ECO:0000259" key="6">
    <source>
        <dbReference type="SMART" id="SM00563"/>
    </source>
</evidence>
<evidence type="ECO:0000256" key="2">
    <source>
        <dbReference type="ARBA" id="ARBA00022679"/>
    </source>
</evidence>
<dbReference type="AlphaFoldDB" id="A0A839IQL5"/>
<dbReference type="SUPFAM" id="SSF69593">
    <property type="entry name" value="Glycerol-3-phosphate (1)-acyltransferase"/>
    <property type="match status" value="1"/>
</dbReference>
<evidence type="ECO:0000256" key="4">
    <source>
        <dbReference type="SAM" id="MobiDB-lite"/>
    </source>
</evidence>
<dbReference type="GO" id="GO:0003841">
    <property type="term" value="F:1-acylglycerol-3-phosphate O-acyltransferase activity"/>
    <property type="evidence" value="ECO:0007669"/>
    <property type="project" value="TreeGrafter"/>
</dbReference>
<evidence type="ECO:0000256" key="5">
    <source>
        <dbReference type="SAM" id="Phobius"/>
    </source>
</evidence>
<keyword evidence="5" id="KW-0472">Membrane</keyword>
<keyword evidence="3 7" id="KW-0012">Acyltransferase</keyword>
<dbReference type="PANTHER" id="PTHR10434:SF40">
    <property type="entry name" value="1-ACYL-SN-GLYCEROL-3-PHOSPHATE ACYLTRANSFERASE"/>
    <property type="match status" value="1"/>
</dbReference>
<comment type="caution">
    <text evidence="7">The sequence shown here is derived from an EMBL/GenBank/DDBJ whole genome shotgun (WGS) entry which is preliminary data.</text>
</comment>
<dbReference type="SMART" id="SM00563">
    <property type="entry name" value="PlsC"/>
    <property type="match status" value="1"/>
</dbReference>
<keyword evidence="2 7" id="KW-0808">Transferase</keyword>
<keyword evidence="8" id="KW-1185">Reference proteome</keyword>
<dbReference type="PROSITE" id="PS51257">
    <property type="entry name" value="PROKAR_LIPOPROTEIN"/>
    <property type="match status" value="1"/>
</dbReference>
<evidence type="ECO:0000256" key="3">
    <source>
        <dbReference type="ARBA" id="ARBA00023315"/>
    </source>
</evidence>
<comment type="pathway">
    <text evidence="1">Lipid metabolism.</text>
</comment>
<accession>A0A839IQL5</accession>
<dbReference type="RefSeq" id="WP_182809032.1">
    <property type="nucleotide sequence ID" value="NZ_JACJFM010000013.1"/>
</dbReference>
<dbReference type="Pfam" id="PF01553">
    <property type="entry name" value="Acyltransferase"/>
    <property type="match status" value="1"/>
</dbReference>
<name>A0A839IQL5_9GAMM</name>
<feature type="region of interest" description="Disordered" evidence="4">
    <location>
        <begin position="236"/>
        <end position="264"/>
    </location>
</feature>
<organism evidence="7 8">
    <name type="scientific">Oceanospirillum sediminis</name>
    <dbReference type="NCBI Taxonomy" id="2760088"/>
    <lineage>
        <taxon>Bacteria</taxon>
        <taxon>Pseudomonadati</taxon>
        <taxon>Pseudomonadota</taxon>
        <taxon>Gammaproteobacteria</taxon>
        <taxon>Oceanospirillales</taxon>
        <taxon>Oceanospirillaceae</taxon>
        <taxon>Oceanospirillum</taxon>
    </lineage>
</organism>
<dbReference type="CDD" id="cd07989">
    <property type="entry name" value="LPLAT_AGPAT-like"/>
    <property type="match status" value="1"/>
</dbReference>
<protein>
    <submittedName>
        <fullName evidence="7">1-acyl-sn-glycerol-3-phosphate acyltransferase</fullName>
    </submittedName>
</protein>
<evidence type="ECO:0000313" key="7">
    <source>
        <dbReference type="EMBL" id="MBB1487248.1"/>
    </source>
</evidence>
<dbReference type="PANTHER" id="PTHR10434">
    <property type="entry name" value="1-ACYL-SN-GLYCEROL-3-PHOSPHATE ACYLTRANSFERASE"/>
    <property type="match status" value="1"/>
</dbReference>
<proteinExistence type="predicted"/>
<dbReference type="EMBL" id="JACJFM010000013">
    <property type="protein sequence ID" value="MBB1487248.1"/>
    <property type="molecule type" value="Genomic_DNA"/>
</dbReference>
<evidence type="ECO:0000256" key="1">
    <source>
        <dbReference type="ARBA" id="ARBA00005189"/>
    </source>
</evidence>
<dbReference type="Proteomes" id="UP000565262">
    <property type="component" value="Unassembled WGS sequence"/>
</dbReference>
<reference evidence="7 8" key="1">
    <citation type="submission" date="2020-08" db="EMBL/GenBank/DDBJ databases">
        <title>Oceanospirillum sp. nov. isolated from marine sediment.</title>
        <authorList>
            <person name="Ji X."/>
        </authorList>
    </citation>
    <scope>NUCLEOTIDE SEQUENCE [LARGE SCALE GENOMIC DNA]</scope>
    <source>
        <strain evidence="7 8">D5</strain>
    </source>
</reference>
<gene>
    <name evidence="7" type="ORF">H4O21_11570</name>
</gene>
<sequence length="264" mass="29421">MITAVRALIFYLGYILAMVVVSCVLTPIALLLPAGPRSWLILRYNWFTLFWLKVTCGIRYDIQGIEHIPTDRNVVILSNHQSEWETIYLQLVTRPMSTVLKQELLKIPFFGWGLKALNPIPLDRSKPAAAMKQVLKEGQKRLTDGYSVLIFPEGTRTEPGTRGNHKKGGAMLATKKGTAILPVAHNAGEHWTSSALVKKPGTIRVRFGNLIETEGRNVNDVHAEVTEWLETQVDQLSSLPPVRTATETTESSSDDTAENKHAQP</sequence>
<dbReference type="InterPro" id="IPR002123">
    <property type="entry name" value="Plipid/glycerol_acylTrfase"/>
</dbReference>
<evidence type="ECO:0000313" key="8">
    <source>
        <dbReference type="Proteomes" id="UP000565262"/>
    </source>
</evidence>
<dbReference type="GO" id="GO:0006654">
    <property type="term" value="P:phosphatidic acid biosynthetic process"/>
    <property type="evidence" value="ECO:0007669"/>
    <property type="project" value="TreeGrafter"/>
</dbReference>
<feature type="domain" description="Phospholipid/glycerol acyltransferase" evidence="6">
    <location>
        <begin position="74"/>
        <end position="188"/>
    </location>
</feature>
<feature type="transmembrane region" description="Helical" evidence="5">
    <location>
        <begin position="7"/>
        <end position="32"/>
    </location>
</feature>
<keyword evidence="5" id="KW-0812">Transmembrane</keyword>
<keyword evidence="5" id="KW-1133">Transmembrane helix</keyword>